<proteinExistence type="inferred from homology"/>
<dbReference type="Proteomes" id="UP000619260">
    <property type="component" value="Unassembled WGS sequence"/>
</dbReference>
<feature type="compositionally biased region" description="Basic and acidic residues" evidence="2">
    <location>
        <begin position="10"/>
        <end position="21"/>
    </location>
</feature>
<feature type="region of interest" description="Disordered" evidence="2">
    <location>
        <begin position="1"/>
        <end position="21"/>
    </location>
</feature>
<dbReference type="SUPFAM" id="SSF143120">
    <property type="entry name" value="YefM-like"/>
    <property type="match status" value="1"/>
</dbReference>
<evidence type="ECO:0000313" key="4">
    <source>
        <dbReference type="Proteomes" id="UP000619260"/>
    </source>
</evidence>
<evidence type="ECO:0000256" key="2">
    <source>
        <dbReference type="SAM" id="MobiDB-lite"/>
    </source>
</evidence>
<dbReference type="NCBIfam" id="TIGR01552">
    <property type="entry name" value="phd_fam"/>
    <property type="match status" value="1"/>
</dbReference>
<keyword evidence="4" id="KW-1185">Reference proteome</keyword>
<evidence type="ECO:0000256" key="1">
    <source>
        <dbReference type="ARBA" id="ARBA00009981"/>
    </source>
</evidence>
<gene>
    <name evidence="3" type="ORF">Val02_93680</name>
</gene>
<comment type="similarity">
    <text evidence="1">Belongs to the phD/YefM antitoxin family.</text>
</comment>
<dbReference type="InterPro" id="IPR036165">
    <property type="entry name" value="YefM-like_sf"/>
</dbReference>
<evidence type="ECO:0008006" key="5">
    <source>
        <dbReference type="Google" id="ProtNLM"/>
    </source>
</evidence>
<accession>A0A8J4DXW9</accession>
<organism evidence="3 4">
    <name type="scientific">Virgisporangium aliadipatigenens</name>
    <dbReference type="NCBI Taxonomy" id="741659"/>
    <lineage>
        <taxon>Bacteria</taxon>
        <taxon>Bacillati</taxon>
        <taxon>Actinomycetota</taxon>
        <taxon>Actinomycetes</taxon>
        <taxon>Micromonosporales</taxon>
        <taxon>Micromonosporaceae</taxon>
        <taxon>Virgisporangium</taxon>
    </lineage>
</organism>
<protein>
    <recommendedName>
        <fullName evidence="5">Antitoxin</fullName>
    </recommendedName>
</protein>
<dbReference type="Gene3D" id="3.40.1620.10">
    <property type="entry name" value="YefM-like domain"/>
    <property type="match status" value="1"/>
</dbReference>
<evidence type="ECO:0000313" key="3">
    <source>
        <dbReference type="EMBL" id="GIJ52482.1"/>
    </source>
</evidence>
<reference evidence="3" key="1">
    <citation type="submission" date="2021-01" db="EMBL/GenBank/DDBJ databases">
        <title>Whole genome shotgun sequence of Virgisporangium aliadipatigenens NBRC 105644.</title>
        <authorList>
            <person name="Komaki H."/>
            <person name="Tamura T."/>
        </authorList>
    </citation>
    <scope>NUCLEOTIDE SEQUENCE</scope>
    <source>
        <strain evidence="3">NBRC 105644</strain>
    </source>
</reference>
<comment type="caution">
    <text evidence="3">The sequence shown here is derived from an EMBL/GenBank/DDBJ whole genome shotgun (WGS) entry which is preliminary data.</text>
</comment>
<dbReference type="AlphaFoldDB" id="A0A8J4DXW9"/>
<name>A0A8J4DXW9_9ACTN</name>
<dbReference type="EMBL" id="BOPF01000107">
    <property type="protein sequence ID" value="GIJ52482.1"/>
    <property type="molecule type" value="Genomic_DNA"/>
</dbReference>
<sequence>MTDPASRHITQRELRNDSSEIMRNVERGESYTITRNGTPIGRLIPLRRRTFVPRAEVLAAFATAPTIDPDAFRASLDAVLDQDLPSREW</sequence>
<dbReference type="RefSeq" id="WP_203905891.1">
    <property type="nucleotide sequence ID" value="NZ_BOPF01000107.1"/>
</dbReference>